<gene>
    <name evidence="1" type="ORF">HXX02_09395</name>
</gene>
<keyword evidence="2" id="KW-1185">Reference proteome</keyword>
<protein>
    <submittedName>
        <fullName evidence="1">Uncharacterized protein</fullName>
    </submittedName>
</protein>
<organism evidence="1 2">
    <name type="scientific">Microbulbifer elongatus</name>
    <dbReference type="NCBI Taxonomy" id="86173"/>
    <lineage>
        <taxon>Bacteria</taxon>
        <taxon>Pseudomonadati</taxon>
        <taxon>Pseudomonadota</taxon>
        <taxon>Gammaproteobacteria</taxon>
        <taxon>Cellvibrionales</taxon>
        <taxon>Microbulbiferaceae</taxon>
        <taxon>Microbulbifer</taxon>
    </lineage>
</organism>
<accession>A0ABT1P0N2</accession>
<name>A0ABT1P0N2_9GAMM</name>
<reference evidence="1" key="1">
    <citation type="thesis" date="2020" institute="Technische Universitat Dresden" country="Dresden, Germany">
        <title>The Agarolytic System of Microbulbifer elongatus PORT2, Isolated from Batu Karas, Pangandaran West Java Indonesia.</title>
        <authorList>
            <person name="Anggraeni S.R."/>
        </authorList>
    </citation>
    <scope>NUCLEOTIDE SEQUENCE</scope>
    <source>
        <strain evidence="1">PORT2</strain>
    </source>
</reference>
<evidence type="ECO:0000313" key="2">
    <source>
        <dbReference type="Proteomes" id="UP001205566"/>
    </source>
</evidence>
<comment type="caution">
    <text evidence="1">The sequence shown here is derived from an EMBL/GenBank/DDBJ whole genome shotgun (WGS) entry which is preliminary data.</text>
</comment>
<evidence type="ECO:0000313" key="1">
    <source>
        <dbReference type="EMBL" id="MCQ3829660.1"/>
    </source>
</evidence>
<dbReference type="Proteomes" id="UP001205566">
    <property type="component" value="Unassembled WGS sequence"/>
</dbReference>
<dbReference type="EMBL" id="JACASI010000025">
    <property type="protein sequence ID" value="MCQ3829660.1"/>
    <property type="molecule type" value="Genomic_DNA"/>
</dbReference>
<proteinExistence type="predicted"/>
<dbReference type="RefSeq" id="WP_255874559.1">
    <property type="nucleotide sequence ID" value="NZ_JACASI010000025.1"/>
</dbReference>
<sequence>MTGRFTSTFSVAWVICLFSELVFGKAASYSGVEHCVAAPTSQYASFVSETASNVSESCFVRESDISGNIDRYLVVDLSNSSIPLPPASRSVRMSGRQLKLRHALKRQPLLIVDEPHKRYSLAKFCSELIQDGFQNPKILIGDTSSTRYNQNFEMVSPEEFIVEASNFGAVVIALGRKVANQLEGLGLSALIVEGSIGIDAQLAAAEDYSINGYLPVFLVGDSTLSTEAYEKLAGNKYSVMFFPVAGGIEGVQSAVNIRALNAVSRDNDSVVSSCAR</sequence>